<gene>
    <name evidence="5" type="ORF">Cvel_7392</name>
</gene>
<dbReference type="PANTHER" id="PTHR19305">
    <property type="entry name" value="SYNAPTOSOMAL ASSOCIATED PROTEIN"/>
    <property type="match status" value="1"/>
</dbReference>
<feature type="compositionally biased region" description="Low complexity" evidence="3">
    <location>
        <begin position="125"/>
        <end position="139"/>
    </location>
</feature>
<feature type="compositionally biased region" description="Low complexity" evidence="3">
    <location>
        <begin position="149"/>
        <end position="162"/>
    </location>
</feature>
<dbReference type="AlphaFoldDB" id="A0A0G4HL74"/>
<organism evidence="5">
    <name type="scientific">Chromera velia CCMP2878</name>
    <dbReference type="NCBI Taxonomy" id="1169474"/>
    <lineage>
        <taxon>Eukaryota</taxon>
        <taxon>Sar</taxon>
        <taxon>Alveolata</taxon>
        <taxon>Colpodellida</taxon>
        <taxon>Chromeraceae</taxon>
        <taxon>Chromera</taxon>
    </lineage>
</organism>
<accession>A0A0G4HL74</accession>
<feature type="compositionally biased region" description="Polar residues" evidence="3">
    <location>
        <begin position="29"/>
        <end position="39"/>
    </location>
</feature>
<evidence type="ECO:0000256" key="3">
    <source>
        <dbReference type="SAM" id="MobiDB-lite"/>
    </source>
</evidence>
<dbReference type="PROSITE" id="PS50192">
    <property type="entry name" value="T_SNARE"/>
    <property type="match status" value="2"/>
</dbReference>
<comment type="similarity">
    <text evidence="1">Belongs to the SNAP-25 family.</text>
</comment>
<feature type="compositionally biased region" description="Basic and acidic residues" evidence="3">
    <location>
        <begin position="84"/>
        <end position="120"/>
    </location>
</feature>
<evidence type="ECO:0000256" key="1">
    <source>
        <dbReference type="ARBA" id="ARBA00009480"/>
    </source>
</evidence>
<evidence type="ECO:0000256" key="2">
    <source>
        <dbReference type="SAM" id="Coils"/>
    </source>
</evidence>
<feature type="domain" description="T-SNARE coiled-coil homology" evidence="4">
    <location>
        <begin position="11"/>
        <end position="73"/>
    </location>
</feature>
<feature type="domain" description="T-SNARE coiled-coil homology" evidence="4">
    <location>
        <begin position="169"/>
        <end position="231"/>
    </location>
</feature>
<feature type="region of interest" description="Disordered" evidence="3">
    <location>
        <begin position="29"/>
        <end position="178"/>
    </location>
</feature>
<name>A0A0G4HL74_9ALVE</name>
<evidence type="ECO:0000259" key="4">
    <source>
        <dbReference type="PROSITE" id="PS50192"/>
    </source>
</evidence>
<feature type="compositionally biased region" description="Basic and acidic residues" evidence="3">
    <location>
        <begin position="50"/>
        <end position="61"/>
    </location>
</feature>
<dbReference type="SMART" id="SM00397">
    <property type="entry name" value="t_SNARE"/>
    <property type="match status" value="2"/>
</dbReference>
<dbReference type="InterPro" id="IPR000727">
    <property type="entry name" value="T_SNARE_dom"/>
</dbReference>
<dbReference type="PhylomeDB" id="A0A0G4HL74"/>
<keyword evidence="2" id="KW-0175">Coiled coil</keyword>
<protein>
    <recommendedName>
        <fullName evidence="4">t-SNARE coiled-coil homology domain-containing protein</fullName>
    </recommendedName>
</protein>
<dbReference type="GO" id="GO:0005886">
    <property type="term" value="C:plasma membrane"/>
    <property type="evidence" value="ECO:0007669"/>
    <property type="project" value="TreeGrafter"/>
</dbReference>
<dbReference type="PANTHER" id="PTHR19305:SF9">
    <property type="entry name" value="SYNAPTOSOMAL-ASSOCIATED PROTEIN 29"/>
    <property type="match status" value="1"/>
</dbReference>
<evidence type="ECO:0000313" key="5">
    <source>
        <dbReference type="EMBL" id="CEM45084.1"/>
    </source>
</evidence>
<dbReference type="EMBL" id="CDMZ01003096">
    <property type="protein sequence ID" value="CEM45084.1"/>
    <property type="molecule type" value="Genomic_DNA"/>
</dbReference>
<reference evidence="5" key="1">
    <citation type="submission" date="2014-11" db="EMBL/GenBank/DDBJ databases">
        <authorList>
            <person name="Otto D Thomas"/>
            <person name="Naeem Raeece"/>
        </authorList>
    </citation>
    <scope>NUCLEOTIDE SEQUENCE</scope>
</reference>
<feature type="coiled-coil region" evidence="2">
    <location>
        <begin position="207"/>
        <end position="234"/>
    </location>
</feature>
<proteinExistence type="inferred from homology"/>
<dbReference type="VEuPathDB" id="CryptoDB:Cvel_7392"/>
<dbReference type="SUPFAM" id="SSF58038">
    <property type="entry name" value="SNARE fusion complex"/>
    <property type="match status" value="2"/>
</dbReference>
<sequence>MQQQSYQARKQALEADCLKSLEESKRTLAETNEVSQQTAAELARQTEQLEGIHSKTEDINHNLDTSQGLLNGMKSWWGSFKGMFSKDDDKQKGKGGKEKEGKIGGGKPGEKERERSESHKGYGTAAVSGSSRALAASRAAGGGDGGARGAAASSSSNARGPATSTVQKSDFDQQMDSHLDDIDGMLGELHGRAMEMNSQIKYQGEVLKEVTDNVENANARIADQRQQMKKLMKR</sequence>
<dbReference type="Pfam" id="PF12352">
    <property type="entry name" value="V-SNARE_C"/>
    <property type="match status" value="1"/>
</dbReference>
<dbReference type="Gene3D" id="1.20.5.110">
    <property type="match status" value="2"/>
</dbReference>
<feature type="compositionally biased region" description="Basic and acidic residues" evidence="3">
    <location>
        <begin position="169"/>
        <end position="178"/>
    </location>
</feature>